<gene>
    <name evidence="1" type="ORF">BW425_03925</name>
</gene>
<name>A0A1Y3MIH2_9BACI</name>
<evidence type="ECO:0000313" key="2">
    <source>
        <dbReference type="Proteomes" id="UP000195321"/>
    </source>
</evidence>
<dbReference type="RefSeq" id="WP_088093707.1">
    <property type="nucleotide sequence ID" value="NZ_JBALMA010000298.1"/>
</dbReference>
<dbReference type="InterPro" id="IPR031322">
    <property type="entry name" value="Shikimate/glucono_kinase"/>
</dbReference>
<sequence length="176" mass="20648">MKSIIPNKIHIIGSVGSGKTTLARALSYQLNIPYYELDNVVWRRTKNGDIRNTPKERDEQLYNIVNSNAWIVEGAHHKWVSQSFQKADLIIFLDVSVVKRIVRIIKRFILQLLNLEKANYKPTFKMLMKMFKWTNDFEKDSKSEILSMLKQHEEKLIILKDNTEMEVSRVGLSRLN</sequence>
<dbReference type="PANTHER" id="PTHR37816:SF2">
    <property type="entry name" value="DNA TOPOLOGY MODULATION PROTEIN FLAR-RELATED PROTEIN"/>
    <property type="match status" value="1"/>
</dbReference>
<dbReference type="PANTHER" id="PTHR37816">
    <property type="entry name" value="YALI0E33011P"/>
    <property type="match status" value="1"/>
</dbReference>
<dbReference type="AlphaFoldDB" id="A0A1Y3MIH2"/>
<evidence type="ECO:0000313" key="1">
    <source>
        <dbReference type="EMBL" id="OUM50238.1"/>
    </source>
</evidence>
<reference evidence="1 2" key="1">
    <citation type="submission" date="2017-02" db="EMBL/GenBank/DDBJ databases">
        <title>Bacillus pseudomycoides isolate FSL K6-0042.</title>
        <authorList>
            <person name="Kovac J."/>
        </authorList>
    </citation>
    <scope>NUCLEOTIDE SEQUENCE [LARGE SCALE GENOMIC DNA]</scope>
    <source>
        <strain evidence="1 2">FSL K6-0042</strain>
    </source>
</reference>
<dbReference type="SUPFAM" id="SSF52540">
    <property type="entry name" value="P-loop containing nucleoside triphosphate hydrolases"/>
    <property type="match status" value="1"/>
</dbReference>
<proteinExistence type="predicted"/>
<dbReference type="InterPro" id="IPR027417">
    <property type="entry name" value="P-loop_NTPase"/>
</dbReference>
<protein>
    <submittedName>
        <fullName evidence="1">DNA topology modulation protein FlaR</fullName>
    </submittedName>
</protein>
<comment type="caution">
    <text evidence="1">The sequence shown here is derived from an EMBL/GenBank/DDBJ whole genome shotgun (WGS) entry which is preliminary data.</text>
</comment>
<dbReference type="Pfam" id="PF01202">
    <property type="entry name" value="SKI"/>
    <property type="match status" value="1"/>
</dbReference>
<dbReference type="EMBL" id="MWPX01000002">
    <property type="protein sequence ID" value="OUM50238.1"/>
    <property type="molecule type" value="Genomic_DNA"/>
</dbReference>
<dbReference type="Proteomes" id="UP000195321">
    <property type="component" value="Unassembled WGS sequence"/>
</dbReference>
<organism evidence="1 2">
    <name type="scientific">Bacillus pseudomycoides</name>
    <dbReference type="NCBI Taxonomy" id="64104"/>
    <lineage>
        <taxon>Bacteria</taxon>
        <taxon>Bacillati</taxon>
        <taxon>Bacillota</taxon>
        <taxon>Bacilli</taxon>
        <taxon>Bacillales</taxon>
        <taxon>Bacillaceae</taxon>
        <taxon>Bacillus</taxon>
        <taxon>Bacillus cereus group</taxon>
    </lineage>
</organism>
<dbReference type="Gene3D" id="3.40.50.300">
    <property type="entry name" value="P-loop containing nucleotide triphosphate hydrolases"/>
    <property type="match status" value="1"/>
</dbReference>
<dbReference type="InterPro" id="IPR052922">
    <property type="entry name" value="Cytidylate_Kinase-2"/>
</dbReference>
<accession>A0A1Y3MIH2</accession>